<dbReference type="InterPro" id="IPR052709">
    <property type="entry name" value="Transposase-MT_Hybrid"/>
</dbReference>
<gene>
    <name evidence="1" type="primary">Necator_chrI.g2904</name>
    <name evidence="1" type="ORF">RB195_006775</name>
</gene>
<keyword evidence="2" id="KW-1185">Reference proteome</keyword>
<proteinExistence type="predicted"/>
<dbReference type="InterPro" id="IPR036397">
    <property type="entry name" value="RNaseH_sf"/>
</dbReference>
<protein>
    <recommendedName>
        <fullName evidence="3">Transposase</fullName>
    </recommendedName>
</protein>
<reference evidence="1 2" key="1">
    <citation type="submission" date="2023-08" db="EMBL/GenBank/DDBJ databases">
        <title>A Necator americanus chromosomal reference genome.</title>
        <authorList>
            <person name="Ilik V."/>
            <person name="Petrzelkova K.J."/>
            <person name="Pardy F."/>
            <person name="Fuh T."/>
            <person name="Niatou-Singa F.S."/>
            <person name="Gouil Q."/>
            <person name="Baker L."/>
            <person name="Ritchie M.E."/>
            <person name="Jex A.R."/>
            <person name="Gazzola D."/>
            <person name="Li H."/>
            <person name="Toshio Fujiwara R."/>
            <person name="Zhan B."/>
            <person name="Aroian R.V."/>
            <person name="Pafco B."/>
            <person name="Schwarz E.M."/>
        </authorList>
    </citation>
    <scope>NUCLEOTIDE SEQUENCE [LARGE SCALE GENOMIC DNA]</scope>
    <source>
        <strain evidence="1 2">Aroian</strain>
        <tissue evidence="1">Whole animal</tissue>
    </source>
</reference>
<dbReference type="PANTHER" id="PTHR46060">
    <property type="entry name" value="MARINER MOS1 TRANSPOSASE-LIKE PROTEIN"/>
    <property type="match status" value="1"/>
</dbReference>
<name>A0ABR1BX37_NECAM</name>
<evidence type="ECO:0008006" key="3">
    <source>
        <dbReference type="Google" id="ProtNLM"/>
    </source>
</evidence>
<organism evidence="1 2">
    <name type="scientific">Necator americanus</name>
    <name type="common">Human hookworm</name>
    <dbReference type="NCBI Taxonomy" id="51031"/>
    <lineage>
        <taxon>Eukaryota</taxon>
        <taxon>Metazoa</taxon>
        <taxon>Ecdysozoa</taxon>
        <taxon>Nematoda</taxon>
        <taxon>Chromadorea</taxon>
        <taxon>Rhabditida</taxon>
        <taxon>Rhabditina</taxon>
        <taxon>Rhabditomorpha</taxon>
        <taxon>Strongyloidea</taxon>
        <taxon>Ancylostomatidae</taxon>
        <taxon>Bunostominae</taxon>
        <taxon>Necator</taxon>
    </lineage>
</organism>
<comment type="caution">
    <text evidence="1">The sequence shown here is derived from an EMBL/GenBank/DDBJ whole genome shotgun (WGS) entry which is preliminary data.</text>
</comment>
<evidence type="ECO:0000313" key="1">
    <source>
        <dbReference type="EMBL" id="KAK6729927.1"/>
    </source>
</evidence>
<dbReference type="PANTHER" id="PTHR46060:SF1">
    <property type="entry name" value="MARINER MOS1 TRANSPOSASE-LIKE PROTEIN"/>
    <property type="match status" value="1"/>
</dbReference>
<dbReference type="EMBL" id="JAVFWL010000001">
    <property type="protein sequence ID" value="KAK6729927.1"/>
    <property type="molecule type" value="Genomic_DNA"/>
</dbReference>
<dbReference type="Proteomes" id="UP001303046">
    <property type="component" value="Unassembled WGS sequence"/>
</dbReference>
<evidence type="ECO:0000313" key="2">
    <source>
        <dbReference type="Proteomes" id="UP001303046"/>
    </source>
</evidence>
<sequence length="303" mass="34849">MKTNATSLFAYSSPAADAYRPGDGRLGRAWASYMLPLVYIPTVDVTGVEEVRGGNDEHELRSPVVPELDHLGAGMYRSLASPTTVEVKATLRPNESTDFLRRTLNRAQCRWKGAQCGESEEKFFVAQQLIVRQLRSMRKLPNYELRPKYKLLGCSPEAANWLDTIFAGDEKWVLYVNHTHKLHAIYRFELLPDNTAVTAEVCCAQLQRLADKIHKEHPKLDHVRMLQDNVHPHITKKTSQQILELGWEVLPQPPYSPNLASSDYHLFRSLQHHLEEKRYDDRDHLENDLRAFFASKLPKFYAK</sequence>
<accession>A0ABR1BX37</accession>
<dbReference type="Gene3D" id="3.30.420.10">
    <property type="entry name" value="Ribonuclease H-like superfamily/Ribonuclease H"/>
    <property type="match status" value="1"/>
</dbReference>